<dbReference type="EMBL" id="JACJIG010000004">
    <property type="protein sequence ID" value="MBA8919604.1"/>
    <property type="molecule type" value="Genomic_DNA"/>
</dbReference>
<dbReference type="RefSeq" id="WP_017366497.1">
    <property type="nucleotide sequence ID" value="NZ_JACJIG010000004.1"/>
</dbReference>
<comment type="caution">
    <text evidence="7">The sequence shown here is derived from an EMBL/GenBank/DDBJ whole genome shotgun (WGS) entry which is preliminary data.</text>
</comment>
<evidence type="ECO:0000256" key="6">
    <source>
        <dbReference type="SAM" id="Phobius"/>
    </source>
</evidence>
<reference evidence="7 8" key="1">
    <citation type="submission" date="2020-08" db="EMBL/GenBank/DDBJ databases">
        <title>Functional genomics of gut bacteria from endangered species of beetles.</title>
        <authorList>
            <person name="Carlos-Shanley C."/>
        </authorList>
    </citation>
    <scope>NUCLEOTIDE SEQUENCE [LARGE SCALE GENOMIC DNA]</scope>
    <source>
        <strain evidence="7 8">S00152</strain>
    </source>
</reference>
<evidence type="ECO:0000313" key="7">
    <source>
        <dbReference type="EMBL" id="MBA8919604.1"/>
    </source>
</evidence>
<dbReference type="NCBIfam" id="TIGR03651">
    <property type="entry name" value="circ_ocin_uber"/>
    <property type="match status" value="1"/>
</dbReference>
<name>A0ABR6B676_9BACI</name>
<dbReference type="Pfam" id="PF09221">
    <property type="entry name" value="Bacteriocin_IId"/>
    <property type="match status" value="1"/>
</dbReference>
<protein>
    <submittedName>
        <fullName evidence="7">Circularin A/uberolysin family circular bacteriocin</fullName>
    </submittedName>
</protein>
<dbReference type="InterPro" id="IPR020038">
    <property type="entry name" value="Circ_bacteriocin"/>
</dbReference>
<evidence type="ECO:0000256" key="1">
    <source>
        <dbReference type="ARBA" id="ARBA00004613"/>
    </source>
</evidence>
<keyword evidence="6" id="KW-0812">Transmembrane</keyword>
<dbReference type="Gene3D" id="1.20.225.10">
    <property type="entry name" value="Bacteriocin AS-48"/>
    <property type="match status" value="1"/>
</dbReference>
<keyword evidence="6" id="KW-1133">Transmembrane helix</keyword>
<accession>A0ABR6B676</accession>
<feature type="transmembrane region" description="Helical" evidence="6">
    <location>
        <begin position="53"/>
        <end position="84"/>
    </location>
</feature>
<dbReference type="Proteomes" id="UP000517315">
    <property type="component" value="Unassembled WGS sequence"/>
</dbReference>
<evidence type="ECO:0000256" key="4">
    <source>
        <dbReference type="ARBA" id="ARBA00023022"/>
    </source>
</evidence>
<evidence type="ECO:0000256" key="3">
    <source>
        <dbReference type="ARBA" id="ARBA00022529"/>
    </source>
</evidence>
<proteinExistence type="predicted"/>
<keyword evidence="4" id="KW-0044">Antibiotic</keyword>
<evidence type="ECO:0000256" key="2">
    <source>
        <dbReference type="ARBA" id="ARBA00022525"/>
    </source>
</evidence>
<keyword evidence="3" id="KW-0929">Antimicrobial</keyword>
<dbReference type="InterPro" id="IPR009086">
    <property type="entry name" value="Bacteriocin_AS48"/>
</dbReference>
<keyword evidence="2" id="KW-0964">Secreted</keyword>
<comment type="subcellular location">
    <subcellularLocation>
        <location evidence="1">Secreted</location>
    </subcellularLocation>
</comment>
<feature type="transmembrane region" description="Helical" evidence="6">
    <location>
        <begin position="12"/>
        <end position="33"/>
    </location>
</feature>
<keyword evidence="6" id="KW-0472">Membrane</keyword>
<evidence type="ECO:0000313" key="8">
    <source>
        <dbReference type="Proteomes" id="UP000517315"/>
    </source>
</evidence>
<gene>
    <name evidence="7" type="ORF">HNP39_003360</name>
</gene>
<sequence>MSLTTRKKLFGLGFMSLIATVAVTSVAFMSINQNFLVAKLGIELSTAEKIADLIMAGGTIASIIGIVGAATGVGLALAGAIGALKAIAKAQGRKAVINY</sequence>
<organism evidence="7 8">
    <name type="scientific">Bacillus aerius</name>
    <dbReference type="NCBI Taxonomy" id="293388"/>
    <lineage>
        <taxon>Bacteria</taxon>
        <taxon>Bacillati</taxon>
        <taxon>Bacillota</taxon>
        <taxon>Bacilli</taxon>
        <taxon>Bacillales</taxon>
        <taxon>Bacillaceae</taxon>
        <taxon>Bacillus</taxon>
    </lineage>
</organism>
<keyword evidence="8" id="KW-1185">Reference proteome</keyword>
<evidence type="ECO:0000256" key="5">
    <source>
        <dbReference type="ARBA" id="ARBA00023048"/>
    </source>
</evidence>
<keyword evidence="5" id="KW-0078">Bacteriocin</keyword>